<feature type="signal peptide" evidence="14">
    <location>
        <begin position="1"/>
        <end position="26"/>
    </location>
</feature>
<feature type="compositionally biased region" description="Low complexity" evidence="13">
    <location>
        <begin position="277"/>
        <end position="286"/>
    </location>
</feature>
<evidence type="ECO:0000256" key="5">
    <source>
        <dbReference type="ARBA" id="ARBA00022692"/>
    </source>
</evidence>
<dbReference type="GO" id="GO:0005886">
    <property type="term" value="C:plasma membrane"/>
    <property type="evidence" value="ECO:0007669"/>
    <property type="project" value="UniProtKB-SubCell"/>
</dbReference>
<comment type="subcellular location">
    <subcellularLocation>
        <location evidence="1">Cell inner membrane</location>
        <topology evidence="1">Single-pass membrane protein</topology>
        <orientation evidence="1">Periplasmic side</orientation>
    </subcellularLocation>
</comment>
<dbReference type="SUPFAM" id="SSF158855">
    <property type="entry name" value="Lipase chaperone-like"/>
    <property type="match status" value="1"/>
</dbReference>
<dbReference type="EMBL" id="JALGBI010000001">
    <property type="protein sequence ID" value="MCJ0761714.1"/>
    <property type="molecule type" value="Genomic_DNA"/>
</dbReference>
<keyword evidence="5" id="KW-0812">Transmembrane</keyword>
<keyword evidence="9" id="KW-0472">Membrane</keyword>
<feature type="chain" id="PRO_5040809121" description="Lipase helper protein" evidence="14">
    <location>
        <begin position="27"/>
        <end position="324"/>
    </location>
</feature>
<evidence type="ECO:0000256" key="9">
    <source>
        <dbReference type="ARBA" id="ARBA00023136"/>
    </source>
</evidence>
<keyword evidence="3" id="KW-1003">Cell membrane</keyword>
<evidence type="ECO:0000256" key="10">
    <source>
        <dbReference type="ARBA" id="ARBA00023186"/>
    </source>
</evidence>
<evidence type="ECO:0000313" key="15">
    <source>
        <dbReference type="EMBL" id="MCJ0761714.1"/>
    </source>
</evidence>
<keyword evidence="8" id="KW-0443">Lipid metabolism</keyword>
<keyword evidence="6" id="KW-0442">Lipid degradation</keyword>
<evidence type="ECO:0000256" key="11">
    <source>
        <dbReference type="ARBA" id="ARBA00030948"/>
    </source>
</evidence>
<evidence type="ECO:0000256" key="13">
    <source>
        <dbReference type="SAM" id="MobiDB-lite"/>
    </source>
</evidence>
<dbReference type="Proteomes" id="UP001139447">
    <property type="component" value="Unassembled WGS sequence"/>
</dbReference>
<evidence type="ECO:0000256" key="1">
    <source>
        <dbReference type="ARBA" id="ARBA00004383"/>
    </source>
</evidence>
<keyword evidence="14" id="KW-0732">Signal</keyword>
<sequence length="324" mass="34288">MNRAGTCTAAAGVALVAAALWWAMRAADPAALTAGAGLGGAPAAAGLATGGAHRPVDAAMAPRPGRSAADDPLLSPTLRQVFEEMLLEAGEAGDPATLKQRLTALVPGRFPPGLVTRATALIERYVDYRVALGGLAPPADPQDPRALRTLLEARQRVRERHFSPEEYDALFAQEAPLDRYTLARLEIERNAGLTPAQKQAALREAEGELGEAERAARSAAVAHVAVAAQTAAFEAQGTSDSERYAQRRAQYGDDAARQLARLDQEEHDWQARLASYAGAQAAQGSSPEQLQQLRQQLFTPQEQLRVDAALAARRLASPGGSPAR</sequence>
<evidence type="ECO:0000256" key="12">
    <source>
        <dbReference type="ARBA" id="ARBA00031542"/>
    </source>
</evidence>
<accession>A0A9X1VTF0</accession>
<evidence type="ECO:0000313" key="16">
    <source>
        <dbReference type="Proteomes" id="UP001139447"/>
    </source>
</evidence>
<feature type="compositionally biased region" description="Polar residues" evidence="13">
    <location>
        <begin position="287"/>
        <end position="296"/>
    </location>
</feature>
<feature type="region of interest" description="Disordered" evidence="13">
    <location>
        <begin position="277"/>
        <end position="296"/>
    </location>
</feature>
<comment type="similarity">
    <text evidence="2">Belongs to the lipase chaperone family.</text>
</comment>
<evidence type="ECO:0000256" key="8">
    <source>
        <dbReference type="ARBA" id="ARBA00023098"/>
    </source>
</evidence>
<evidence type="ECO:0000256" key="4">
    <source>
        <dbReference type="ARBA" id="ARBA00022519"/>
    </source>
</evidence>
<name>A0A9X1VTF0_9BURK</name>
<protein>
    <recommendedName>
        <fullName evidence="11">Lipase helper protein</fullName>
    </recommendedName>
    <alternativeName>
        <fullName evidence="12">Lipase modulator</fullName>
    </alternativeName>
</protein>
<evidence type="ECO:0000256" key="6">
    <source>
        <dbReference type="ARBA" id="ARBA00022963"/>
    </source>
</evidence>
<keyword evidence="10" id="KW-0143">Chaperone</keyword>
<gene>
    <name evidence="15" type="ORF">MMF98_00700</name>
</gene>
<comment type="caution">
    <text evidence="15">The sequence shown here is derived from an EMBL/GenBank/DDBJ whole genome shotgun (WGS) entry which is preliminary data.</text>
</comment>
<dbReference type="AlphaFoldDB" id="A0A9X1VTF0"/>
<organism evidence="15 16">
    <name type="scientific">Variovorax terrae</name>
    <dbReference type="NCBI Taxonomy" id="2923278"/>
    <lineage>
        <taxon>Bacteria</taxon>
        <taxon>Pseudomonadati</taxon>
        <taxon>Pseudomonadota</taxon>
        <taxon>Betaproteobacteria</taxon>
        <taxon>Burkholderiales</taxon>
        <taxon>Comamonadaceae</taxon>
        <taxon>Variovorax</taxon>
    </lineage>
</organism>
<keyword evidence="4" id="KW-0997">Cell inner membrane</keyword>
<keyword evidence="16" id="KW-1185">Reference proteome</keyword>
<dbReference type="InterPro" id="IPR004961">
    <property type="entry name" value="Lipase_chaperone"/>
</dbReference>
<evidence type="ECO:0000256" key="14">
    <source>
        <dbReference type="SAM" id="SignalP"/>
    </source>
</evidence>
<evidence type="ECO:0000256" key="2">
    <source>
        <dbReference type="ARBA" id="ARBA00010358"/>
    </source>
</evidence>
<keyword evidence="7" id="KW-1133">Transmembrane helix</keyword>
<proteinExistence type="inferred from homology"/>
<dbReference type="Pfam" id="PF03280">
    <property type="entry name" value="Lipase_chap"/>
    <property type="match status" value="1"/>
</dbReference>
<dbReference type="RefSeq" id="WP_243302981.1">
    <property type="nucleotide sequence ID" value="NZ_JALGBI010000001.1"/>
</dbReference>
<dbReference type="GO" id="GO:0016042">
    <property type="term" value="P:lipid catabolic process"/>
    <property type="evidence" value="ECO:0007669"/>
    <property type="project" value="UniProtKB-KW"/>
</dbReference>
<reference evidence="15" key="1">
    <citation type="submission" date="2022-03" db="EMBL/GenBank/DDBJ databases">
        <authorList>
            <person name="Woo C.Y."/>
        </authorList>
    </citation>
    <scope>NUCLEOTIDE SEQUENCE</scope>
    <source>
        <strain evidence="15">CYS-02</strain>
    </source>
</reference>
<dbReference type="GO" id="GO:0006457">
    <property type="term" value="P:protein folding"/>
    <property type="evidence" value="ECO:0007669"/>
    <property type="project" value="InterPro"/>
</dbReference>
<evidence type="ECO:0000256" key="3">
    <source>
        <dbReference type="ARBA" id="ARBA00022475"/>
    </source>
</evidence>
<dbReference type="GO" id="GO:0051082">
    <property type="term" value="F:unfolded protein binding"/>
    <property type="evidence" value="ECO:0007669"/>
    <property type="project" value="InterPro"/>
</dbReference>
<evidence type="ECO:0000256" key="7">
    <source>
        <dbReference type="ARBA" id="ARBA00022989"/>
    </source>
</evidence>